<keyword evidence="3" id="KW-1185">Reference proteome</keyword>
<reference evidence="2 3" key="1">
    <citation type="submission" date="2016-11" db="EMBL/GenBank/DDBJ databases">
        <authorList>
            <person name="Jaros S."/>
            <person name="Januszkiewicz K."/>
            <person name="Wedrychowicz H."/>
        </authorList>
    </citation>
    <scope>NUCLEOTIDE SEQUENCE [LARGE SCALE GENOMIC DNA]</scope>
    <source>
        <strain evidence="2 3">CGMCC 1.12145</strain>
    </source>
</reference>
<accession>A0A1K1QMA6</accession>
<name>A0A1K1QMA6_9FLAO</name>
<keyword evidence="1" id="KW-1133">Transmembrane helix</keyword>
<dbReference type="RefSeq" id="WP_175545798.1">
    <property type="nucleotide sequence ID" value="NZ_FPJE01000014.1"/>
</dbReference>
<evidence type="ECO:0000256" key="1">
    <source>
        <dbReference type="SAM" id="Phobius"/>
    </source>
</evidence>
<dbReference type="STRING" id="1150368.SAMN02927921_02688"/>
<sequence>MKEQTPTLTEQPEKNNSPEKWHWKTSYTLVLIANAVYIALFYLLMLENC</sequence>
<feature type="transmembrane region" description="Helical" evidence="1">
    <location>
        <begin position="27"/>
        <end position="46"/>
    </location>
</feature>
<gene>
    <name evidence="2" type="ORF">SAMN02927921_02688</name>
</gene>
<dbReference type="Proteomes" id="UP000182248">
    <property type="component" value="Unassembled WGS sequence"/>
</dbReference>
<keyword evidence="1" id="KW-0472">Membrane</keyword>
<organism evidence="2 3">
    <name type="scientific">Sinomicrobium oceani</name>
    <dbReference type="NCBI Taxonomy" id="1150368"/>
    <lineage>
        <taxon>Bacteria</taxon>
        <taxon>Pseudomonadati</taxon>
        <taxon>Bacteroidota</taxon>
        <taxon>Flavobacteriia</taxon>
        <taxon>Flavobacteriales</taxon>
        <taxon>Flavobacteriaceae</taxon>
        <taxon>Sinomicrobium</taxon>
    </lineage>
</organism>
<keyword evidence="1" id="KW-0812">Transmembrane</keyword>
<proteinExistence type="predicted"/>
<dbReference type="EMBL" id="FPJE01000014">
    <property type="protein sequence ID" value="SFW61066.1"/>
    <property type="molecule type" value="Genomic_DNA"/>
</dbReference>
<evidence type="ECO:0000313" key="2">
    <source>
        <dbReference type="EMBL" id="SFW61066.1"/>
    </source>
</evidence>
<protein>
    <submittedName>
        <fullName evidence="2">Uncharacterized protein</fullName>
    </submittedName>
</protein>
<dbReference type="AlphaFoldDB" id="A0A1K1QMA6"/>
<evidence type="ECO:0000313" key="3">
    <source>
        <dbReference type="Proteomes" id="UP000182248"/>
    </source>
</evidence>